<protein>
    <submittedName>
        <fullName evidence="4">Cytosolic carboxypeptidase N-terminal domain-containing protein</fullName>
    </submittedName>
</protein>
<dbReference type="PANTHER" id="PTHR12756">
    <property type="entry name" value="CYTOSOLIC CARBOXYPEPTIDASE"/>
    <property type="match status" value="1"/>
</dbReference>
<comment type="cofactor">
    <cofactor evidence="1">
        <name>Zn(2+)</name>
        <dbReference type="ChEBI" id="CHEBI:29105"/>
    </cofactor>
</comment>
<dbReference type="InterPro" id="IPR040626">
    <property type="entry name" value="Pepdidase_M14_N"/>
</dbReference>
<evidence type="ECO:0000256" key="1">
    <source>
        <dbReference type="ARBA" id="ARBA00001947"/>
    </source>
</evidence>
<feature type="domain" description="Cytosolic carboxypeptidase N-terminal" evidence="2">
    <location>
        <begin position="17"/>
        <end position="75"/>
    </location>
</feature>
<accession>A0A915KKC2</accession>
<name>A0A915KKC2_ROMCU</name>
<dbReference type="PANTHER" id="PTHR12756:SF9">
    <property type="entry name" value="CYTOSOLIC CARBOXYPEPTIDASE 6"/>
    <property type="match status" value="1"/>
</dbReference>
<dbReference type="Gene3D" id="2.60.40.3120">
    <property type="match status" value="1"/>
</dbReference>
<proteinExistence type="predicted"/>
<dbReference type="Pfam" id="PF18027">
    <property type="entry name" value="Pepdidase_M14_N"/>
    <property type="match status" value="1"/>
</dbReference>
<keyword evidence="3" id="KW-1185">Reference proteome</keyword>
<organism evidence="3 4">
    <name type="scientific">Romanomermis culicivorax</name>
    <name type="common">Nematode worm</name>
    <dbReference type="NCBI Taxonomy" id="13658"/>
    <lineage>
        <taxon>Eukaryota</taxon>
        <taxon>Metazoa</taxon>
        <taxon>Ecdysozoa</taxon>
        <taxon>Nematoda</taxon>
        <taxon>Enoplea</taxon>
        <taxon>Dorylaimia</taxon>
        <taxon>Mermithida</taxon>
        <taxon>Mermithoidea</taxon>
        <taxon>Mermithidae</taxon>
        <taxon>Romanomermis</taxon>
    </lineage>
</organism>
<evidence type="ECO:0000313" key="3">
    <source>
        <dbReference type="Proteomes" id="UP000887565"/>
    </source>
</evidence>
<evidence type="ECO:0000259" key="2">
    <source>
        <dbReference type="Pfam" id="PF18027"/>
    </source>
</evidence>
<dbReference type="InterPro" id="IPR050821">
    <property type="entry name" value="Cytosolic_carboxypeptidase"/>
</dbReference>
<sequence>MSDYIELMFISNLSRAKRLSETEYDLYIREDVNNNKQRVWFYFSVENSLPIENVTFHVVNFSKVRLLYKRGLSPVHKSETQPEW</sequence>
<reference evidence="4" key="1">
    <citation type="submission" date="2022-11" db="UniProtKB">
        <authorList>
            <consortium name="WormBaseParasite"/>
        </authorList>
    </citation>
    <scope>IDENTIFICATION</scope>
</reference>
<evidence type="ECO:0000313" key="4">
    <source>
        <dbReference type="WBParaSite" id="nRc.2.0.1.t39215-RA"/>
    </source>
</evidence>
<dbReference type="WBParaSite" id="nRc.2.0.1.t39215-RA">
    <property type="protein sequence ID" value="nRc.2.0.1.t39215-RA"/>
    <property type="gene ID" value="nRc.2.0.1.g39215"/>
</dbReference>
<dbReference type="AlphaFoldDB" id="A0A915KKC2"/>
<dbReference type="Proteomes" id="UP000887565">
    <property type="component" value="Unplaced"/>
</dbReference>